<feature type="domain" description="Aminotransferase class V" evidence="6">
    <location>
        <begin position="216"/>
        <end position="298"/>
    </location>
</feature>
<dbReference type="Gene3D" id="3.40.640.10">
    <property type="entry name" value="Type I PLP-dependent aspartate aminotransferase-like (Major domain)"/>
    <property type="match status" value="1"/>
</dbReference>
<dbReference type="GO" id="GO:0019441">
    <property type="term" value="P:L-tryptophan catabolic process to kynurenine"/>
    <property type="evidence" value="ECO:0007669"/>
    <property type="project" value="TreeGrafter"/>
</dbReference>
<evidence type="ECO:0000256" key="3">
    <source>
        <dbReference type="ARBA" id="ARBA00022898"/>
    </source>
</evidence>
<feature type="binding site" evidence="4">
    <location>
        <position position="340"/>
    </location>
    <ligand>
        <name>pyridoxal 5'-phosphate</name>
        <dbReference type="ChEBI" id="CHEBI:597326"/>
    </ligand>
</feature>
<dbReference type="EC" id="3.7.1.3" evidence="4 5"/>
<comment type="subunit">
    <text evidence="4 5">Homodimer.</text>
</comment>
<evidence type="ECO:0000256" key="5">
    <source>
        <dbReference type="PIRNR" id="PIRNR038800"/>
    </source>
</evidence>
<dbReference type="FunFam" id="3.40.640.10:FF:000031">
    <property type="entry name" value="Kynureninase"/>
    <property type="match status" value="1"/>
</dbReference>
<dbReference type="Pfam" id="PF00266">
    <property type="entry name" value="Aminotran_5"/>
    <property type="match status" value="1"/>
</dbReference>
<dbReference type="InterPro" id="IPR000192">
    <property type="entry name" value="Aminotrans_V_dom"/>
</dbReference>
<keyword evidence="2 4" id="KW-0378">Hydrolase</keyword>
<feature type="binding site" evidence="4">
    <location>
        <begin position="172"/>
        <end position="175"/>
    </location>
    <ligand>
        <name>pyridoxal 5'-phosphate</name>
        <dbReference type="ChEBI" id="CHEBI:597326"/>
    </ligand>
</feature>
<evidence type="ECO:0000256" key="4">
    <source>
        <dbReference type="HAMAP-Rule" id="MF_03017"/>
    </source>
</evidence>
<dbReference type="InterPro" id="IPR015422">
    <property type="entry name" value="PyrdxlP-dep_Trfase_small"/>
</dbReference>
<dbReference type="InterPro" id="IPR015421">
    <property type="entry name" value="PyrdxlP-dep_Trfase_major"/>
</dbReference>
<feature type="modified residue" description="N6-(pyridoxal phosphate)lysine" evidence="4">
    <location>
        <position position="283"/>
    </location>
</feature>
<feature type="binding site" evidence="4">
    <location>
        <position position="312"/>
    </location>
    <ligand>
        <name>pyridoxal 5'-phosphate</name>
        <dbReference type="ChEBI" id="CHEBI:597326"/>
    </ligand>
</feature>
<dbReference type="PANTHER" id="PTHR14084:SF0">
    <property type="entry name" value="KYNURENINASE"/>
    <property type="match status" value="1"/>
</dbReference>
<comment type="cofactor">
    <cofactor evidence="4 5">
        <name>pyridoxal 5'-phosphate</name>
        <dbReference type="ChEBI" id="CHEBI:597326"/>
    </cofactor>
</comment>
<comment type="catalytic activity">
    <reaction evidence="5">
        <text>3-hydroxy-L-kynurenine + H2O = 3-hydroxyanthranilate + L-alanine + H(+)</text>
        <dbReference type="Rhea" id="RHEA:25143"/>
        <dbReference type="ChEBI" id="CHEBI:15377"/>
        <dbReference type="ChEBI" id="CHEBI:15378"/>
        <dbReference type="ChEBI" id="CHEBI:36559"/>
        <dbReference type="ChEBI" id="CHEBI:57972"/>
        <dbReference type="ChEBI" id="CHEBI:58125"/>
        <dbReference type="EC" id="3.7.1.3"/>
    </reaction>
</comment>
<name>A0AAF0DX60_9BASI</name>
<sequence>MAAFRLEEFRAELDRLVQDAHAAHKYRSPDLAERLSAQDPLRSLRDGYELPRLRDITGDSSVSPETPAYYLCGNSLGPLAKKSREYIQQELDVWSRFGVNGHFDHLHQRPWASIDERVTRFTAEIVGAKRSEVAVMATLTQNLHTMLATFYRPHARGGDPERRKIVYERRAFPSDKYALDSVCRMHDLDPRECLVPLEPREGESFIRTEDILRVLAEVGNTGALVMLGGVQYYTGQLFELETIAKAAHAAGMVIGVDLAHAFLNVPLCLHDWGIDWAVWCSYKYGSGGPGGIAGLFLHEKWATCDLVRPSGWWGHNRATRFTMPEEFDPIPGAAGWQLSNPSVMDVSVLIGALETIWEGVQLANPSSSDIAQIGTDEDTKNRENADTLGPGRIMPTLRTKSQRLTAYLELLMGSDGFDLEQYGVKLRLVTPKDPEQRGSQLCIQFMENTAQRPVQNSTDTVASVLGYAGFGFLARCYALGIQKRNIMDSMFLVCWG</sequence>
<dbReference type="PANTHER" id="PTHR14084">
    <property type="entry name" value="KYNURENINASE"/>
    <property type="match status" value="1"/>
</dbReference>
<keyword evidence="3 4" id="KW-0663">Pyridoxal phosphate</keyword>
<comment type="pathway">
    <text evidence="4 5">Cofactor biosynthesis; NAD(+) biosynthesis; quinolinate from L-kynurenine: step 2/3.</text>
</comment>
<dbReference type="GO" id="GO:0019805">
    <property type="term" value="P:quinolinate biosynthetic process"/>
    <property type="evidence" value="ECO:0007669"/>
    <property type="project" value="UniProtKB-UniRule"/>
</dbReference>
<organism evidence="7 8">
    <name type="scientific">Malassezia obtusa</name>
    <dbReference type="NCBI Taxonomy" id="76774"/>
    <lineage>
        <taxon>Eukaryota</taxon>
        <taxon>Fungi</taxon>
        <taxon>Dikarya</taxon>
        <taxon>Basidiomycota</taxon>
        <taxon>Ustilaginomycotina</taxon>
        <taxon>Malasseziomycetes</taxon>
        <taxon>Malasseziales</taxon>
        <taxon>Malasseziaceae</taxon>
        <taxon>Malassezia</taxon>
    </lineage>
</organism>
<proteinExistence type="inferred from homology"/>
<evidence type="ECO:0000256" key="1">
    <source>
        <dbReference type="ARBA" id="ARBA00022642"/>
    </source>
</evidence>
<dbReference type="GO" id="GO:0034354">
    <property type="term" value="P:'de novo' NAD+ biosynthetic process from L-tryptophan"/>
    <property type="evidence" value="ECO:0007669"/>
    <property type="project" value="UniProtKB-UniRule"/>
</dbReference>
<feature type="binding site" evidence="4">
    <location>
        <position position="257"/>
    </location>
    <ligand>
        <name>pyridoxal 5'-phosphate</name>
        <dbReference type="ChEBI" id="CHEBI:597326"/>
    </ligand>
</feature>
<accession>A0AAF0DX60</accession>
<keyword evidence="4 5" id="KW-0963">Cytoplasm</keyword>
<keyword evidence="8" id="KW-1185">Reference proteome</keyword>
<comment type="function">
    <text evidence="4 5">Catalyzes the cleavage of L-kynurenine (L-Kyn) and L-3-hydroxykynurenine (L-3OHKyn) into anthranilic acid (AA) and 3-hydroxyanthranilic acid (3-OHAA), respectively.</text>
</comment>
<gene>
    <name evidence="7" type="primary">BNA5_1</name>
    <name evidence="4" type="synonym">BNA5</name>
    <name evidence="7" type="ORF">MOBT1_000511</name>
</gene>
<dbReference type="NCBIfam" id="TIGR01814">
    <property type="entry name" value="kynureninase"/>
    <property type="match status" value="1"/>
</dbReference>
<protein>
    <recommendedName>
        <fullName evidence="4 5">Kynureninase</fullName>
        <ecNumber evidence="4 5">3.7.1.3</ecNumber>
    </recommendedName>
    <alternativeName>
        <fullName evidence="4">Biosynthesis of nicotinic acid protein 5</fullName>
    </alternativeName>
    <alternativeName>
        <fullName evidence="4">L-kynurenine hydrolase</fullName>
    </alternativeName>
</protein>
<feature type="binding site" evidence="4">
    <location>
        <position position="139"/>
    </location>
    <ligand>
        <name>pyridoxal 5'-phosphate</name>
        <dbReference type="ChEBI" id="CHEBI:597326"/>
    </ligand>
</feature>
<evidence type="ECO:0000256" key="2">
    <source>
        <dbReference type="ARBA" id="ARBA00022801"/>
    </source>
</evidence>
<evidence type="ECO:0000313" key="8">
    <source>
        <dbReference type="Proteomes" id="UP001214603"/>
    </source>
</evidence>
<dbReference type="Gene3D" id="3.90.1150.10">
    <property type="entry name" value="Aspartate Aminotransferase, domain 1"/>
    <property type="match status" value="1"/>
</dbReference>
<dbReference type="Proteomes" id="UP001214603">
    <property type="component" value="Chromosome 1"/>
</dbReference>
<reference evidence="7" key="1">
    <citation type="submission" date="2023-03" db="EMBL/GenBank/DDBJ databases">
        <title>Mating type loci evolution in Malassezia.</title>
        <authorList>
            <person name="Coelho M.A."/>
        </authorList>
    </citation>
    <scope>NUCLEOTIDE SEQUENCE</scope>
    <source>
        <strain evidence="7">CBS 7876</strain>
    </source>
</reference>
<evidence type="ECO:0000259" key="6">
    <source>
        <dbReference type="Pfam" id="PF00266"/>
    </source>
</evidence>
<comment type="caution">
    <text evidence="4">Lacks conserved residue(s) required for the propagation of feature annotation.</text>
</comment>
<dbReference type="GO" id="GO:0030429">
    <property type="term" value="F:kynureninase activity"/>
    <property type="evidence" value="ECO:0007669"/>
    <property type="project" value="UniProtKB-UniRule"/>
</dbReference>
<comment type="pathway">
    <text evidence="4 5">Amino-acid degradation; L-kynurenine degradation; L-alanine and anthranilate from L-kynurenine: step 1/1.</text>
</comment>
<dbReference type="GO" id="GO:0097053">
    <property type="term" value="P:L-kynurenine catabolic process"/>
    <property type="evidence" value="ECO:0007669"/>
    <property type="project" value="UniProtKB-UniRule"/>
</dbReference>
<comment type="subcellular location">
    <subcellularLocation>
        <location evidence="4 5">Cytoplasm</location>
    </subcellularLocation>
</comment>
<dbReference type="GO" id="GO:0043420">
    <property type="term" value="P:anthranilate metabolic process"/>
    <property type="evidence" value="ECO:0007669"/>
    <property type="project" value="UniProtKB-UniRule"/>
</dbReference>
<dbReference type="GO" id="GO:0030170">
    <property type="term" value="F:pyridoxal phosphate binding"/>
    <property type="evidence" value="ECO:0007669"/>
    <property type="project" value="UniProtKB-UniRule"/>
</dbReference>
<feature type="binding site" evidence="4">
    <location>
        <position position="282"/>
    </location>
    <ligand>
        <name>pyridoxal 5'-phosphate</name>
        <dbReference type="ChEBI" id="CHEBI:597326"/>
    </ligand>
</feature>
<dbReference type="GO" id="GO:0005737">
    <property type="term" value="C:cytoplasm"/>
    <property type="evidence" value="ECO:0007669"/>
    <property type="project" value="UniProtKB-SubCell"/>
</dbReference>
<dbReference type="InterPro" id="IPR010111">
    <property type="entry name" value="Kynureninase"/>
</dbReference>
<dbReference type="PIRSF" id="PIRSF038800">
    <property type="entry name" value="KYNU"/>
    <property type="match status" value="1"/>
</dbReference>
<feature type="binding site" evidence="4">
    <location>
        <position position="260"/>
    </location>
    <ligand>
        <name>pyridoxal 5'-phosphate</name>
        <dbReference type="ChEBI" id="CHEBI:597326"/>
    </ligand>
</feature>
<dbReference type="SUPFAM" id="SSF53383">
    <property type="entry name" value="PLP-dependent transferases"/>
    <property type="match status" value="1"/>
</dbReference>
<comment type="catalytic activity">
    <reaction evidence="4 5">
        <text>L-kynurenine + H2O = anthranilate + L-alanine + H(+)</text>
        <dbReference type="Rhea" id="RHEA:16813"/>
        <dbReference type="ChEBI" id="CHEBI:15377"/>
        <dbReference type="ChEBI" id="CHEBI:15378"/>
        <dbReference type="ChEBI" id="CHEBI:16567"/>
        <dbReference type="ChEBI" id="CHEBI:57959"/>
        <dbReference type="ChEBI" id="CHEBI:57972"/>
        <dbReference type="EC" id="3.7.1.3"/>
    </reaction>
</comment>
<dbReference type="AlphaFoldDB" id="A0AAF0DX60"/>
<evidence type="ECO:0000313" key="7">
    <source>
        <dbReference type="EMBL" id="WFD01831.1"/>
    </source>
</evidence>
<dbReference type="InterPro" id="IPR015424">
    <property type="entry name" value="PyrdxlP-dep_Trfase"/>
</dbReference>
<dbReference type="EMBL" id="CP119934">
    <property type="protein sequence ID" value="WFD01831.1"/>
    <property type="molecule type" value="Genomic_DNA"/>
</dbReference>
<comment type="similarity">
    <text evidence="4 5">Belongs to the kynureninase family.</text>
</comment>
<keyword evidence="1 4" id="KW-0662">Pyridine nucleotide biosynthesis</keyword>
<feature type="binding site" evidence="4">
    <location>
        <position position="140"/>
    </location>
    <ligand>
        <name>pyridoxal 5'-phosphate</name>
        <dbReference type="ChEBI" id="CHEBI:597326"/>
    </ligand>
</feature>
<dbReference type="HAMAP" id="MF_01970">
    <property type="entry name" value="Kynureninase"/>
    <property type="match status" value="1"/>
</dbReference>